<reference evidence="2 3" key="1">
    <citation type="journal article" date="2014" name="Nat. Commun.">
        <title>Physiological and genomic features of highly alkaliphilic hydrogen-utilizing Betaproteobacteria from a continental serpentinizing site.</title>
        <authorList>
            <person name="Suzuki S."/>
            <person name="Kuenen J.G."/>
            <person name="Schipper K."/>
            <person name="van der Velde S."/>
            <person name="Ishii S."/>
            <person name="Wu A."/>
            <person name="Sorokin D.Y."/>
            <person name="Tenney A."/>
            <person name="Meng X.Y."/>
            <person name="Morrill P.L."/>
            <person name="Kamagata Y."/>
            <person name="Muyzer G."/>
            <person name="Nealson K.H."/>
        </authorList>
    </citation>
    <scope>NUCLEOTIDE SEQUENCE [LARGE SCALE GENOMIC DNA]</scope>
    <source>
        <strain evidence="2 3">B1</strain>
    </source>
</reference>
<keyword evidence="3" id="KW-1185">Reference proteome</keyword>
<dbReference type="RefSeq" id="WP_045536548.1">
    <property type="nucleotide sequence ID" value="NZ_AP014569.1"/>
</dbReference>
<dbReference type="KEGG" id="cbab:SMCB_1878"/>
<dbReference type="HOGENOM" id="CLU_141033_0_0_4"/>
<sequence length="154" mass="16760">MDITADTIDHASLALLAQAGAVRAAAVIGHGGGWGVVVKCGNTERALAARRGAVRTFRKFETLVCYLKQIGISQYHVNAADFDPQAIKASRARPDASERMRSAFEAKAHTDWVREKVAETLSDPRPNIGHRQVMDEVQALIESKRKQHASKATA</sequence>
<name>A0A060NNG4_9BURK</name>
<dbReference type="EMBL" id="AP014569">
    <property type="protein sequence ID" value="BAO84106.1"/>
    <property type="molecule type" value="Genomic_DNA"/>
</dbReference>
<proteinExistence type="predicted"/>
<evidence type="ECO:0000313" key="3">
    <source>
        <dbReference type="Proteomes" id="UP000066014"/>
    </source>
</evidence>
<dbReference type="Pfam" id="PF21217">
    <property type="entry name" value="PaaA2"/>
    <property type="match status" value="1"/>
</dbReference>
<evidence type="ECO:0000259" key="1">
    <source>
        <dbReference type="Pfam" id="PF21217"/>
    </source>
</evidence>
<dbReference type="Gene3D" id="6.20.450.20">
    <property type="match status" value="1"/>
</dbReference>
<dbReference type="Proteomes" id="UP000066014">
    <property type="component" value="Chromosome"/>
</dbReference>
<dbReference type="InterPro" id="IPR048851">
    <property type="entry name" value="PaaA2_dom"/>
</dbReference>
<dbReference type="OrthoDB" id="1666683at2"/>
<protein>
    <recommendedName>
        <fullName evidence="1">Stability determinant domain-containing protein</fullName>
    </recommendedName>
</protein>
<feature type="domain" description="Stability determinant" evidence="1">
    <location>
        <begin position="108"/>
        <end position="136"/>
    </location>
</feature>
<evidence type="ECO:0000313" key="2">
    <source>
        <dbReference type="EMBL" id="BAO84106.1"/>
    </source>
</evidence>
<dbReference type="STRING" id="1458426.SMCB_1878"/>
<organism evidence="2 3">
    <name type="scientific">Serpentinimonas maccroryi</name>
    <dbReference type="NCBI Taxonomy" id="1458426"/>
    <lineage>
        <taxon>Bacteria</taxon>
        <taxon>Pseudomonadati</taxon>
        <taxon>Pseudomonadota</taxon>
        <taxon>Betaproteobacteria</taxon>
        <taxon>Burkholderiales</taxon>
        <taxon>Comamonadaceae</taxon>
        <taxon>Serpentinimonas</taxon>
    </lineage>
</organism>
<dbReference type="AlphaFoldDB" id="A0A060NNG4"/>
<gene>
    <name evidence="2" type="ORF">SMCB_1878</name>
</gene>
<accession>A0A060NNG4</accession>